<dbReference type="InterPro" id="IPR013786">
    <property type="entry name" value="AcylCoA_DH/ox_N"/>
</dbReference>
<dbReference type="Gene3D" id="1.20.140.10">
    <property type="entry name" value="Butyryl-CoA Dehydrogenase, subunit A, domain 3"/>
    <property type="match status" value="1"/>
</dbReference>
<comment type="caution">
    <text evidence="9">The sequence shown here is derived from an EMBL/GenBank/DDBJ whole genome shotgun (WGS) entry which is preliminary data.</text>
</comment>
<keyword evidence="5 9" id="KW-0560">Oxidoreductase</keyword>
<feature type="domain" description="Acyl-CoA dehydrogenase/oxidase C-terminal" evidence="7">
    <location>
        <begin position="221"/>
        <end position="350"/>
    </location>
</feature>
<dbReference type="RefSeq" id="WP_109279402.1">
    <property type="nucleotide sequence ID" value="NZ_JBFAUK010000002.1"/>
</dbReference>
<dbReference type="SUPFAM" id="SSF56645">
    <property type="entry name" value="Acyl-CoA dehydrogenase NM domain-like"/>
    <property type="match status" value="1"/>
</dbReference>
<comment type="similarity">
    <text evidence="2">Belongs to the acyl-CoA dehydrogenase family.</text>
</comment>
<dbReference type="EMBL" id="JBFAUK010000002">
    <property type="protein sequence ID" value="MEV5505612.1"/>
    <property type="molecule type" value="Genomic_DNA"/>
</dbReference>
<evidence type="ECO:0000313" key="9">
    <source>
        <dbReference type="EMBL" id="MEV5505612.1"/>
    </source>
</evidence>
<dbReference type="SUPFAM" id="SSF47203">
    <property type="entry name" value="Acyl-CoA dehydrogenase C-terminal domain-like"/>
    <property type="match status" value="1"/>
</dbReference>
<dbReference type="InterPro" id="IPR009100">
    <property type="entry name" value="AcylCoA_DH/oxidase_NM_dom_sf"/>
</dbReference>
<dbReference type="Gene3D" id="1.10.540.10">
    <property type="entry name" value="Acyl-CoA dehydrogenase/oxidase, N-terminal domain"/>
    <property type="match status" value="1"/>
</dbReference>
<evidence type="ECO:0000256" key="2">
    <source>
        <dbReference type="ARBA" id="ARBA00009347"/>
    </source>
</evidence>
<feature type="domain" description="Acyl-CoA dehydrogenase/oxidase N-terminal" evidence="8">
    <location>
        <begin position="7"/>
        <end position="116"/>
    </location>
</feature>
<evidence type="ECO:0000259" key="7">
    <source>
        <dbReference type="Pfam" id="PF00441"/>
    </source>
</evidence>
<evidence type="ECO:0000259" key="8">
    <source>
        <dbReference type="Pfam" id="PF02771"/>
    </source>
</evidence>
<keyword evidence="4" id="KW-0274">FAD</keyword>
<dbReference type="InterPro" id="IPR036250">
    <property type="entry name" value="AcylCo_DH-like_C"/>
</dbReference>
<protein>
    <submittedName>
        <fullName evidence="9">Acyl-CoA dehydrogenase family protein</fullName>
        <ecNumber evidence="9">1.-.-.-</ecNumber>
    </submittedName>
</protein>
<name>A0ABV3JRX1_STRON</name>
<reference evidence="9 10" key="1">
    <citation type="submission" date="2024-06" db="EMBL/GenBank/DDBJ databases">
        <title>The Natural Products Discovery Center: Release of the First 8490 Sequenced Strains for Exploring Actinobacteria Biosynthetic Diversity.</title>
        <authorList>
            <person name="Kalkreuter E."/>
            <person name="Kautsar S.A."/>
            <person name="Yang D."/>
            <person name="Bader C.D."/>
            <person name="Teijaro C.N."/>
            <person name="Fluegel L."/>
            <person name="Davis C.M."/>
            <person name="Simpson J.R."/>
            <person name="Lauterbach L."/>
            <person name="Steele A.D."/>
            <person name="Gui C."/>
            <person name="Meng S."/>
            <person name="Li G."/>
            <person name="Viehrig K."/>
            <person name="Ye F."/>
            <person name="Su P."/>
            <person name="Kiefer A.F."/>
            <person name="Nichols A."/>
            <person name="Cepeda A.J."/>
            <person name="Yan W."/>
            <person name="Fan B."/>
            <person name="Jiang Y."/>
            <person name="Adhikari A."/>
            <person name="Zheng C.-J."/>
            <person name="Schuster L."/>
            <person name="Cowan T.M."/>
            <person name="Smanski M.J."/>
            <person name="Chevrette M.G."/>
            <person name="De Carvalho L.P.S."/>
            <person name="Shen B."/>
        </authorList>
    </citation>
    <scope>NUCLEOTIDE SEQUENCE [LARGE SCALE GENOMIC DNA]</scope>
    <source>
        <strain evidence="9 10">NPDC052347</strain>
    </source>
</reference>
<evidence type="ECO:0000256" key="6">
    <source>
        <dbReference type="SAM" id="MobiDB-lite"/>
    </source>
</evidence>
<keyword evidence="10" id="KW-1185">Reference proteome</keyword>
<dbReference type="Pfam" id="PF02771">
    <property type="entry name" value="Acyl-CoA_dh_N"/>
    <property type="match status" value="1"/>
</dbReference>
<proteinExistence type="inferred from homology"/>
<dbReference type="PANTHER" id="PTHR43884:SF20">
    <property type="entry name" value="ACYL-COA DEHYDROGENASE FADE28"/>
    <property type="match status" value="1"/>
</dbReference>
<sequence length="365" mass="37365">MRFSLDTEQREFGRTLARLLAASDAPAAARAWARGEYGPGRALCQRLGDAGVFALAVPEKHGGCGPLPVEIAVAFEELGHHAVPGPLVETVAAAILLGRLGGVGAAEEWLPRVSTGHALLSLAAPASDGYALDAETADAVVVAGETEVRLWRGACGAAGPEPADGNARACGVAGGQEPLDAVIGGGPGAGSSLDPVRRLSRPPRGGEPLAHGPAARAAVEEATLWAAFATAAQALGVGQALLDRSVEYARQRRQFGVAIGSFQAVKHRLADVLIGLEFARPLVYGAAVALAAAPERAAADVAAAKVAAGEAGYAAARAALQVHGAIGYTAEYDLSLWIGRARALRCAWGTPGECRRRVLTEPFHK</sequence>
<evidence type="ECO:0000256" key="3">
    <source>
        <dbReference type="ARBA" id="ARBA00022630"/>
    </source>
</evidence>
<gene>
    <name evidence="9" type="ORF">AB0L16_03920</name>
</gene>
<evidence type="ECO:0000313" key="10">
    <source>
        <dbReference type="Proteomes" id="UP001552594"/>
    </source>
</evidence>
<dbReference type="Proteomes" id="UP001552594">
    <property type="component" value="Unassembled WGS sequence"/>
</dbReference>
<evidence type="ECO:0000256" key="1">
    <source>
        <dbReference type="ARBA" id="ARBA00001974"/>
    </source>
</evidence>
<accession>A0ABV3JRX1</accession>
<comment type="cofactor">
    <cofactor evidence="1">
        <name>FAD</name>
        <dbReference type="ChEBI" id="CHEBI:57692"/>
    </cofactor>
</comment>
<evidence type="ECO:0000256" key="5">
    <source>
        <dbReference type="ARBA" id="ARBA00023002"/>
    </source>
</evidence>
<organism evidence="9 10">
    <name type="scientific">Streptomyces orinoci</name>
    <name type="common">Streptoverticillium orinoci</name>
    <dbReference type="NCBI Taxonomy" id="67339"/>
    <lineage>
        <taxon>Bacteria</taxon>
        <taxon>Bacillati</taxon>
        <taxon>Actinomycetota</taxon>
        <taxon>Actinomycetes</taxon>
        <taxon>Kitasatosporales</taxon>
        <taxon>Streptomycetaceae</taxon>
        <taxon>Streptomyces</taxon>
    </lineage>
</organism>
<dbReference type="PANTHER" id="PTHR43884">
    <property type="entry name" value="ACYL-COA DEHYDROGENASE"/>
    <property type="match status" value="1"/>
</dbReference>
<dbReference type="GO" id="GO:0016491">
    <property type="term" value="F:oxidoreductase activity"/>
    <property type="evidence" value="ECO:0007669"/>
    <property type="project" value="UniProtKB-KW"/>
</dbReference>
<evidence type="ECO:0000256" key="4">
    <source>
        <dbReference type="ARBA" id="ARBA00022827"/>
    </source>
</evidence>
<dbReference type="InterPro" id="IPR037069">
    <property type="entry name" value="AcylCoA_DH/ox_N_sf"/>
</dbReference>
<dbReference type="InterPro" id="IPR009075">
    <property type="entry name" value="AcylCo_DH/oxidase_C"/>
</dbReference>
<dbReference type="EC" id="1.-.-.-" evidence="9"/>
<dbReference type="Pfam" id="PF00441">
    <property type="entry name" value="Acyl-CoA_dh_1"/>
    <property type="match status" value="1"/>
</dbReference>
<keyword evidence="3" id="KW-0285">Flavoprotein</keyword>
<feature type="region of interest" description="Disordered" evidence="6">
    <location>
        <begin position="185"/>
        <end position="211"/>
    </location>
</feature>